<reference evidence="4 5" key="1">
    <citation type="submission" date="2020-10" db="EMBL/GenBank/DDBJ databases">
        <title>Wide distribution of Phycisphaera-like planctomycetes from WD2101 soil group in peatlands and genome analysis of the first cultivated representative.</title>
        <authorList>
            <person name="Dedysh S.N."/>
            <person name="Beletsky A.V."/>
            <person name="Ivanova A."/>
            <person name="Kulichevskaya I.S."/>
            <person name="Suzina N.E."/>
            <person name="Philippov D.A."/>
            <person name="Rakitin A.L."/>
            <person name="Mardanov A.V."/>
            <person name="Ravin N.V."/>
        </authorList>
    </citation>
    <scope>NUCLEOTIDE SEQUENCE [LARGE SCALE GENOMIC DNA]</scope>
    <source>
        <strain evidence="4 5">M1803</strain>
    </source>
</reference>
<keyword evidence="5" id="KW-1185">Reference proteome</keyword>
<organism evidence="4 5">
    <name type="scientific">Humisphaera borealis</name>
    <dbReference type="NCBI Taxonomy" id="2807512"/>
    <lineage>
        <taxon>Bacteria</taxon>
        <taxon>Pseudomonadati</taxon>
        <taxon>Planctomycetota</taxon>
        <taxon>Phycisphaerae</taxon>
        <taxon>Tepidisphaerales</taxon>
        <taxon>Tepidisphaeraceae</taxon>
        <taxon>Humisphaera</taxon>
    </lineage>
</organism>
<dbReference type="RefSeq" id="WP_206295228.1">
    <property type="nucleotide sequence ID" value="NZ_CP063458.1"/>
</dbReference>
<evidence type="ECO:0000259" key="3">
    <source>
        <dbReference type="PROSITE" id="PS50927"/>
    </source>
</evidence>
<keyword evidence="2" id="KW-0732">Signal</keyword>
<feature type="compositionally biased region" description="Polar residues" evidence="1">
    <location>
        <begin position="268"/>
        <end position="279"/>
    </location>
</feature>
<dbReference type="Pfam" id="PF01764">
    <property type="entry name" value="Lipase_3"/>
    <property type="match status" value="1"/>
</dbReference>
<dbReference type="Gene3D" id="3.40.50.1820">
    <property type="entry name" value="alpha/beta hydrolase"/>
    <property type="match status" value="1"/>
</dbReference>
<dbReference type="PANTHER" id="PTHR45856">
    <property type="entry name" value="ALPHA/BETA-HYDROLASES SUPERFAMILY PROTEIN"/>
    <property type="match status" value="1"/>
</dbReference>
<feature type="region of interest" description="Disordered" evidence="1">
    <location>
        <begin position="258"/>
        <end position="279"/>
    </location>
</feature>
<evidence type="ECO:0000256" key="1">
    <source>
        <dbReference type="SAM" id="MobiDB-lite"/>
    </source>
</evidence>
<dbReference type="EMBL" id="CP063458">
    <property type="protein sequence ID" value="QOV91909.1"/>
    <property type="molecule type" value="Genomic_DNA"/>
</dbReference>
<dbReference type="InterPro" id="IPR051218">
    <property type="entry name" value="Sec_MonoDiacylglyc_Lipase"/>
</dbReference>
<dbReference type="SUPFAM" id="SSF53474">
    <property type="entry name" value="alpha/beta-Hydrolases"/>
    <property type="match status" value="1"/>
</dbReference>
<gene>
    <name evidence="4" type="ORF">IPV69_11365</name>
</gene>
<evidence type="ECO:0000313" key="5">
    <source>
        <dbReference type="Proteomes" id="UP000593765"/>
    </source>
</evidence>
<evidence type="ECO:0000256" key="2">
    <source>
        <dbReference type="SAM" id="SignalP"/>
    </source>
</evidence>
<dbReference type="GO" id="GO:0006629">
    <property type="term" value="P:lipid metabolic process"/>
    <property type="evidence" value="ECO:0007669"/>
    <property type="project" value="InterPro"/>
</dbReference>
<dbReference type="Gene3D" id="2.90.10.10">
    <property type="entry name" value="Bulb-type lectin domain"/>
    <property type="match status" value="2"/>
</dbReference>
<dbReference type="KEGG" id="hbs:IPV69_11365"/>
<dbReference type="SUPFAM" id="SSF51110">
    <property type="entry name" value="alpha-D-mannose-specific plant lectins"/>
    <property type="match status" value="1"/>
</dbReference>
<dbReference type="Proteomes" id="UP000593765">
    <property type="component" value="Chromosome"/>
</dbReference>
<dbReference type="InterPro" id="IPR001480">
    <property type="entry name" value="Bulb-type_lectin_dom"/>
</dbReference>
<protein>
    <recommendedName>
        <fullName evidence="3">Bulb-type lectin domain-containing protein</fullName>
    </recommendedName>
</protein>
<dbReference type="AlphaFoldDB" id="A0A7M2X2Q9"/>
<dbReference type="InterPro" id="IPR036426">
    <property type="entry name" value="Bulb-type_lectin_dom_sf"/>
</dbReference>
<feature type="chain" id="PRO_5034258109" description="Bulb-type lectin domain-containing protein" evidence="2">
    <location>
        <begin position="30"/>
        <end position="670"/>
    </location>
</feature>
<dbReference type="InterPro" id="IPR029058">
    <property type="entry name" value="AB_hydrolase_fold"/>
</dbReference>
<dbReference type="InterPro" id="IPR002921">
    <property type="entry name" value="Fungal_lipase-type"/>
</dbReference>
<dbReference type="PROSITE" id="PS50927">
    <property type="entry name" value="BULB_LECTIN"/>
    <property type="match status" value="1"/>
</dbReference>
<sequence length="670" mass="73067">MVHVHRSLLLNIKSALLACLLAAVVSSIAGCAKSEGVVAPVSEQVHVAAAADTTSNEISAKESVPQRPAAPTGLRIVASEVPEAAPQAVAAPASIGSVLMVNQWLRSSQYLQSDNKRFTLALSPDGELVLYDSTNPIWNQGPKGTKGHYAIEMQTDGNLVMYSYANADLTGRLGAVWASGEKPAATAKTQGQCYLKLHDNGALTIRAGLPGANGAEIWSSGSLPTLEIDGKWTEYHIENNKLAWSRPVTINRTKDGMRFERDRGPENASKTENPNVFTQSADSGDVLTWEFITVGDATIDLGASARTDGLERKRFLKRWPDGMDLAGRAISQVVKEYGNMTVSGEGSEDRIRRLFMEVTPDCKYTFFYRVGRFQQTILIASNANSAVVAFRGSDYSIGSLHRVLNGEEAPHWLAKPVTPDGFRFANVHDGWSSAANEIFPLIVAEMARQQAAGKSITIAGHSMGGAVSGYLTYRLMAETQLFQPGKDHRLVTFGAPRYASGDFAKEFKVQAAKKSLRAFSYEMAGDNTPYDWSKYFAIYTSILGSRLGLLYIDALGTMISTWTPDSDKHGAVNYLSSVASNKLNDFVRTIHAGIFVTRYSLQWTRPDWVTESATGVGEVNIPIAQGSTRISMKLESMVGPMAKPYFFWGPVQPGRYIITGDPLYPRVYQN</sequence>
<dbReference type="PROSITE" id="PS51257">
    <property type="entry name" value="PROKAR_LIPOPROTEIN"/>
    <property type="match status" value="1"/>
</dbReference>
<proteinExistence type="predicted"/>
<accession>A0A7M2X2Q9</accession>
<evidence type="ECO:0000313" key="4">
    <source>
        <dbReference type="EMBL" id="QOV91909.1"/>
    </source>
</evidence>
<dbReference type="PANTHER" id="PTHR45856:SF21">
    <property type="entry name" value="FUNGAL LIPASE-LIKE DOMAIN-CONTAINING PROTEIN"/>
    <property type="match status" value="1"/>
</dbReference>
<name>A0A7M2X2Q9_9BACT</name>
<feature type="signal peptide" evidence="2">
    <location>
        <begin position="1"/>
        <end position="29"/>
    </location>
</feature>
<dbReference type="SMART" id="SM00108">
    <property type="entry name" value="B_lectin"/>
    <property type="match status" value="1"/>
</dbReference>
<feature type="domain" description="Bulb-type lectin" evidence="3">
    <location>
        <begin position="96"/>
        <end position="218"/>
    </location>
</feature>